<dbReference type="GO" id="GO:0009298">
    <property type="term" value="P:GDP-mannose biosynthetic process"/>
    <property type="evidence" value="ECO:0007669"/>
    <property type="project" value="UniProtKB-UniPathway"/>
</dbReference>
<evidence type="ECO:0000313" key="13">
    <source>
        <dbReference type="EMBL" id="AJA06510.1"/>
    </source>
</evidence>
<dbReference type="GO" id="GO:0016791">
    <property type="term" value="F:phosphatase activity"/>
    <property type="evidence" value="ECO:0007669"/>
    <property type="project" value="UniProtKB-ARBA"/>
</dbReference>
<evidence type="ECO:0000256" key="8">
    <source>
        <dbReference type="ARBA" id="ARBA00022842"/>
    </source>
</evidence>
<dbReference type="RefSeq" id="WP_039327509.1">
    <property type="nucleotide sequence ID" value="NZ_CP007496.1"/>
</dbReference>
<dbReference type="EC" id="5.4.2.8" evidence="5"/>
<dbReference type="AlphaFoldDB" id="A0A6S4GR60"/>
<comment type="subcellular location">
    <subcellularLocation>
        <location evidence="1">Cytoplasm</location>
    </subcellularLocation>
</comment>
<evidence type="ECO:0000256" key="12">
    <source>
        <dbReference type="PIRSR" id="PIRSR605002-3"/>
    </source>
</evidence>
<keyword evidence="14" id="KW-1185">Reference proteome</keyword>
<keyword evidence="7 12" id="KW-0479">Metal-binding</keyword>
<reference evidence="13 14" key="1">
    <citation type="journal article" date="2015" name="Proc. Natl. Acad. Sci. U.S.A.">
        <title>Cultivation of a human-associated TM7 phylotype reveals a reduced genome and epibiotic parasitic lifestyle.</title>
        <authorList>
            <person name="He X."/>
            <person name="McLean J.S."/>
            <person name="Edlund A."/>
            <person name="Yooseph S."/>
            <person name="Hall A.P."/>
            <person name="Liu S.Y."/>
            <person name="Dorrestein P.C."/>
            <person name="Esquenazi E."/>
            <person name="Hunter R.C."/>
            <person name="Cheng G."/>
            <person name="Nelson K.E."/>
            <person name="Lux R."/>
            <person name="Shi W."/>
        </authorList>
    </citation>
    <scope>NUCLEOTIDE SEQUENCE [LARGE SCALE GENOMIC DNA]</scope>
    <source>
        <strain evidence="13 14">TM7x</strain>
    </source>
</reference>
<dbReference type="InterPro" id="IPR043169">
    <property type="entry name" value="PMM_cap"/>
</dbReference>
<dbReference type="InterPro" id="IPR005002">
    <property type="entry name" value="PMM"/>
</dbReference>
<feature type="active site" description="Proton donor/acceptor" evidence="10">
    <location>
        <position position="10"/>
    </location>
</feature>
<accession>A0A6S4GR60</accession>
<evidence type="ECO:0000256" key="4">
    <source>
        <dbReference type="ARBA" id="ARBA00011738"/>
    </source>
</evidence>
<dbReference type="InterPro" id="IPR023214">
    <property type="entry name" value="HAD_sf"/>
</dbReference>
<dbReference type="PANTHER" id="PTHR10466">
    <property type="entry name" value="PHOSPHOMANNOMUTASE"/>
    <property type="match status" value="1"/>
</dbReference>
<comment type="pathway">
    <text evidence="2">Nucleotide-sugar biosynthesis; GDP-alpha-D-mannose biosynthesis; alpha-D-mannose 1-phosphate from D-fructose 6-phosphate: step 2/2.</text>
</comment>
<dbReference type="Proteomes" id="UP000030902">
    <property type="component" value="Chromosome"/>
</dbReference>
<dbReference type="InterPro" id="IPR006379">
    <property type="entry name" value="HAD-SF_hydro_IIB"/>
</dbReference>
<feature type="binding site" evidence="12">
    <location>
        <position position="213"/>
    </location>
    <ligand>
        <name>Mg(2+)</name>
        <dbReference type="ChEBI" id="CHEBI:18420"/>
        <label>1</label>
    </ligand>
</feature>
<dbReference type="UniPathway" id="UPA00126">
    <property type="reaction ID" value="UER00424"/>
</dbReference>
<keyword evidence="9" id="KW-0413">Isomerase</keyword>
<evidence type="ECO:0000256" key="7">
    <source>
        <dbReference type="ARBA" id="ARBA00022723"/>
    </source>
</evidence>
<feature type="binding site" evidence="11">
    <location>
        <position position="182"/>
    </location>
    <ligand>
        <name>alpha-D-mannose 1-phosphate</name>
        <dbReference type="ChEBI" id="CHEBI:58409"/>
    </ligand>
</feature>
<comment type="cofactor">
    <cofactor evidence="12">
        <name>Mg(2+)</name>
        <dbReference type="ChEBI" id="CHEBI:18420"/>
    </cofactor>
</comment>
<evidence type="ECO:0000256" key="3">
    <source>
        <dbReference type="ARBA" id="ARBA00009736"/>
    </source>
</evidence>
<dbReference type="Gene3D" id="3.30.1240.20">
    <property type="match status" value="1"/>
</dbReference>
<dbReference type="KEGG" id="sox:TM7x_02250"/>
<dbReference type="GO" id="GO:0005829">
    <property type="term" value="C:cytosol"/>
    <property type="evidence" value="ECO:0007669"/>
    <property type="project" value="TreeGrafter"/>
</dbReference>
<organism evidence="13 14">
    <name type="scientific">Candidatus Nanosynbacter lyticus</name>
    <dbReference type="NCBI Taxonomy" id="2093824"/>
    <lineage>
        <taxon>Bacteria</taxon>
        <taxon>Candidatus Saccharimonadota</taxon>
        <taxon>Candidatus Saccharimonadia</taxon>
        <taxon>Candidatus Nanosynbacterales</taxon>
        <taxon>Candidatus Nanosynbacteraceae</taxon>
        <taxon>Candidatus Nanosynbacter</taxon>
    </lineage>
</organism>
<evidence type="ECO:0000256" key="5">
    <source>
        <dbReference type="ARBA" id="ARBA00012730"/>
    </source>
</evidence>
<dbReference type="EMBL" id="CP007496">
    <property type="protein sequence ID" value="AJA06510.1"/>
    <property type="molecule type" value="Genomic_DNA"/>
</dbReference>
<comment type="similarity">
    <text evidence="3">Belongs to the eukaryotic PMM family.</text>
</comment>
<dbReference type="GO" id="GO:0004615">
    <property type="term" value="F:phosphomannomutase activity"/>
    <property type="evidence" value="ECO:0007669"/>
    <property type="project" value="UniProtKB-EC"/>
</dbReference>
<feature type="binding site" evidence="12">
    <location>
        <position position="8"/>
    </location>
    <ligand>
        <name>Mg(2+)</name>
        <dbReference type="ChEBI" id="CHEBI:18420"/>
        <label>1</label>
    </ligand>
</feature>
<keyword evidence="6" id="KW-0963">Cytoplasm</keyword>
<dbReference type="NCBIfam" id="TIGR01484">
    <property type="entry name" value="HAD-SF-IIB"/>
    <property type="match status" value="1"/>
</dbReference>
<proteinExistence type="inferred from homology"/>
<keyword evidence="13" id="KW-0378">Hydrolase</keyword>
<evidence type="ECO:0000256" key="6">
    <source>
        <dbReference type="ARBA" id="ARBA00022490"/>
    </source>
</evidence>
<gene>
    <name evidence="13" type="ORF">TM7x_02250</name>
</gene>
<evidence type="ECO:0000256" key="11">
    <source>
        <dbReference type="PIRSR" id="PIRSR605002-2"/>
    </source>
</evidence>
<evidence type="ECO:0000313" key="14">
    <source>
        <dbReference type="Proteomes" id="UP000030902"/>
    </source>
</evidence>
<dbReference type="InterPro" id="IPR036412">
    <property type="entry name" value="HAD-like_sf"/>
</dbReference>
<evidence type="ECO:0000256" key="1">
    <source>
        <dbReference type="ARBA" id="ARBA00004496"/>
    </source>
</evidence>
<dbReference type="GO" id="GO:0006487">
    <property type="term" value="P:protein N-linked glycosylation"/>
    <property type="evidence" value="ECO:0007669"/>
    <property type="project" value="TreeGrafter"/>
</dbReference>
<sequence length="251" mass="28176">MKKIIGFDLDDTLAITKSPISDRMAGILSRLLEKYDVCVITGGTFQQIKKQVIDRLNVQPELLQRFHAMPTCGTRYYRFDAADNEWKIQYANDLSDEQKTQITTALEEVAREMGIWCDNPAGEIIEDRHSQITMSALGQQASPEDKYAWAEKYKDIRPVYRDKVAEKLPGLEVRIGGTTSTDITLPGIDKAYGIGKLLELNGWSKEDALFFGDKLQEGGNDFPVKQMGVDSIEVRGWEDTAYALEGINAVS</sequence>
<keyword evidence="8 12" id="KW-0460">Magnesium</keyword>
<feature type="active site" description="Nucleophile" evidence="10">
    <location>
        <position position="8"/>
    </location>
</feature>
<evidence type="ECO:0000256" key="2">
    <source>
        <dbReference type="ARBA" id="ARBA00004699"/>
    </source>
</evidence>
<dbReference type="SUPFAM" id="SSF56784">
    <property type="entry name" value="HAD-like"/>
    <property type="match status" value="1"/>
</dbReference>
<comment type="subunit">
    <text evidence="4">Homodimer.</text>
</comment>
<name>A0A6S4GR60_9BACT</name>
<evidence type="ECO:0000256" key="9">
    <source>
        <dbReference type="ARBA" id="ARBA00023235"/>
    </source>
</evidence>
<dbReference type="Pfam" id="PF03332">
    <property type="entry name" value="PMM"/>
    <property type="match status" value="1"/>
</dbReference>
<protein>
    <recommendedName>
        <fullName evidence="5">phosphomannomutase</fullName>
        <ecNumber evidence="5">5.4.2.8</ecNumber>
    </recommendedName>
</protein>
<dbReference type="GO" id="GO:0006013">
    <property type="term" value="P:mannose metabolic process"/>
    <property type="evidence" value="ECO:0007669"/>
    <property type="project" value="TreeGrafter"/>
</dbReference>
<dbReference type="PANTHER" id="PTHR10466:SF0">
    <property type="entry name" value="PHOSPHOMANNOMUTASE"/>
    <property type="match status" value="1"/>
</dbReference>
<dbReference type="GO" id="GO:0046872">
    <property type="term" value="F:metal ion binding"/>
    <property type="evidence" value="ECO:0007669"/>
    <property type="project" value="UniProtKB-KW"/>
</dbReference>
<evidence type="ECO:0000256" key="10">
    <source>
        <dbReference type="PIRSR" id="PIRSR605002-1"/>
    </source>
</evidence>
<feature type="binding site" evidence="11">
    <location>
        <position position="180"/>
    </location>
    <ligand>
        <name>alpha-D-mannose 1-phosphate</name>
        <dbReference type="ChEBI" id="CHEBI:58409"/>
    </ligand>
</feature>
<feature type="binding site" evidence="11">
    <location>
        <position position="128"/>
    </location>
    <ligand>
        <name>alpha-D-mannose 1-phosphate</name>
        <dbReference type="ChEBI" id="CHEBI:58409"/>
    </ligand>
</feature>
<dbReference type="Gene3D" id="3.40.50.1000">
    <property type="entry name" value="HAD superfamily/HAD-like"/>
    <property type="match status" value="1"/>
</dbReference>
<feature type="binding site" evidence="12">
    <location>
        <position position="10"/>
    </location>
    <ligand>
        <name>Mg(2+)</name>
        <dbReference type="ChEBI" id="CHEBI:18420"/>
        <label>1</label>
    </ligand>
</feature>